<feature type="signal peptide" evidence="1">
    <location>
        <begin position="1"/>
        <end position="17"/>
    </location>
</feature>
<evidence type="ECO:0000313" key="3">
    <source>
        <dbReference type="WBParaSite" id="nRc.2.0.1.t45930-RA"/>
    </source>
</evidence>
<dbReference type="WBParaSite" id="nRc.2.0.1.t45930-RA">
    <property type="protein sequence ID" value="nRc.2.0.1.t45930-RA"/>
    <property type="gene ID" value="nRc.2.0.1.g45930"/>
</dbReference>
<proteinExistence type="predicted"/>
<feature type="chain" id="PRO_5038009310" evidence="1">
    <location>
        <begin position="18"/>
        <end position="68"/>
    </location>
</feature>
<keyword evidence="1" id="KW-0732">Signal</keyword>
<dbReference type="Proteomes" id="UP000887565">
    <property type="component" value="Unplaced"/>
</dbReference>
<name>A0A915L4C5_ROMCU</name>
<evidence type="ECO:0000313" key="2">
    <source>
        <dbReference type="Proteomes" id="UP000887565"/>
    </source>
</evidence>
<accession>A0A915L4C5</accession>
<sequence length="68" mass="7139">MARFPTCGLATTSILWAECCMLTSLRVEAIGGAVVQSPMLKGFLGGARAVPLLANVRGLPRPKILANQ</sequence>
<protein>
    <submittedName>
        <fullName evidence="3">Uncharacterized protein</fullName>
    </submittedName>
</protein>
<dbReference type="AlphaFoldDB" id="A0A915L4C5"/>
<organism evidence="2 3">
    <name type="scientific">Romanomermis culicivorax</name>
    <name type="common">Nematode worm</name>
    <dbReference type="NCBI Taxonomy" id="13658"/>
    <lineage>
        <taxon>Eukaryota</taxon>
        <taxon>Metazoa</taxon>
        <taxon>Ecdysozoa</taxon>
        <taxon>Nematoda</taxon>
        <taxon>Enoplea</taxon>
        <taxon>Dorylaimia</taxon>
        <taxon>Mermithida</taxon>
        <taxon>Mermithoidea</taxon>
        <taxon>Mermithidae</taxon>
        <taxon>Romanomermis</taxon>
    </lineage>
</organism>
<evidence type="ECO:0000256" key="1">
    <source>
        <dbReference type="SAM" id="SignalP"/>
    </source>
</evidence>
<reference evidence="3" key="1">
    <citation type="submission" date="2022-11" db="UniProtKB">
        <authorList>
            <consortium name="WormBaseParasite"/>
        </authorList>
    </citation>
    <scope>IDENTIFICATION</scope>
</reference>
<keyword evidence="2" id="KW-1185">Reference proteome</keyword>